<dbReference type="SUPFAM" id="SSF52087">
    <property type="entry name" value="CRAL/TRIO domain"/>
    <property type="match status" value="1"/>
</dbReference>
<accession>A0A8S4RQP2</accession>
<reference evidence="2" key="1">
    <citation type="submission" date="2022-03" db="EMBL/GenBank/DDBJ databases">
        <authorList>
            <person name="Lindestad O."/>
        </authorList>
    </citation>
    <scope>NUCLEOTIDE SEQUENCE</scope>
</reference>
<dbReference type="Proteomes" id="UP000838756">
    <property type="component" value="Unassembled WGS sequence"/>
</dbReference>
<gene>
    <name evidence="2" type="primary">jg13689</name>
    <name evidence="2" type="ORF">PAEG_LOCUS15905</name>
</gene>
<dbReference type="PROSITE" id="PS50191">
    <property type="entry name" value="CRAL_TRIO"/>
    <property type="match status" value="1"/>
</dbReference>
<dbReference type="GO" id="GO:1902936">
    <property type="term" value="F:phosphatidylinositol bisphosphate binding"/>
    <property type="evidence" value="ECO:0007669"/>
    <property type="project" value="TreeGrafter"/>
</dbReference>
<proteinExistence type="predicted"/>
<dbReference type="PANTHER" id="PTHR10174">
    <property type="entry name" value="ALPHA-TOCOPHEROL TRANSFER PROTEIN-RELATED"/>
    <property type="match status" value="1"/>
</dbReference>
<dbReference type="CDD" id="cd00170">
    <property type="entry name" value="SEC14"/>
    <property type="match status" value="1"/>
</dbReference>
<dbReference type="InterPro" id="IPR001251">
    <property type="entry name" value="CRAL-TRIO_dom"/>
</dbReference>
<dbReference type="EMBL" id="CAKXAJ010025409">
    <property type="protein sequence ID" value="CAH2238879.1"/>
    <property type="molecule type" value="Genomic_DNA"/>
</dbReference>
<keyword evidence="3" id="KW-1185">Reference proteome</keyword>
<dbReference type="InterPro" id="IPR036865">
    <property type="entry name" value="CRAL-TRIO_dom_sf"/>
</dbReference>
<evidence type="ECO:0000259" key="1">
    <source>
        <dbReference type="PROSITE" id="PS50191"/>
    </source>
</evidence>
<dbReference type="GO" id="GO:0016020">
    <property type="term" value="C:membrane"/>
    <property type="evidence" value="ECO:0007669"/>
    <property type="project" value="TreeGrafter"/>
</dbReference>
<dbReference type="Gene3D" id="3.40.525.10">
    <property type="entry name" value="CRAL-TRIO lipid binding domain"/>
    <property type="match status" value="1"/>
</dbReference>
<evidence type="ECO:0000313" key="2">
    <source>
        <dbReference type="EMBL" id="CAH2238879.1"/>
    </source>
</evidence>
<dbReference type="PRINTS" id="PR00180">
    <property type="entry name" value="CRETINALDHBP"/>
</dbReference>
<protein>
    <submittedName>
        <fullName evidence="2">Jg13689 protein</fullName>
    </submittedName>
</protein>
<dbReference type="PANTHER" id="PTHR10174:SF222">
    <property type="entry name" value="GH10083P-RELATED"/>
    <property type="match status" value="1"/>
</dbReference>
<dbReference type="OrthoDB" id="7422178at2759"/>
<organism evidence="2 3">
    <name type="scientific">Pararge aegeria aegeria</name>
    <dbReference type="NCBI Taxonomy" id="348720"/>
    <lineage>
        <taxon>Eukaryota</taxon>
        <taxon>Metazoa</taxon>
        <taxon>Ecdysozoa</taxon>
        <taxon>Arthropoda</taxon>
        <taxon>Hexapoda</taxon>
        <taxon>Insecta</taxon>
        <taxon>Pterygota</taxon>
        <taxon>Neoptera</taxon>
        <taxon>Endopterygota</taxon>
        <taxon>Lepidoptera</taxon>
        <taxon>Glossata</taxon>
        <taxon>Ditrysia</taxon>
        <taxon>Papilionoidea</taxon>
        <taxon>Nymphalidae</taxon>
        <taxon>Satyrinae</taxon>
        <taxon>Satyrini</taxon>
        <taxon>Parargina</taxon>
        <taxon>Pararge</taxon>
    </lineage>
</organism>
<feature type="domain" description="CRAL-TRIO" evidence="1">
    <location>
        <begin position="128"/>
        <end position="259"/>
    </location>
</feature>
<dbReference type="Pfam" id="PF00650">
    <property type="entry name" value="CRAL_TRIO"/>
    <property type="match status" value="1"/>
</dbReference>
<dbReference type="AlphaFoldDB" id="A0A8S4RQP2"/>
<name>A0A8S4RQP2_9NEOP</name>
<sequence>MDSVRIDNILELRPDTVQYIRKLYNLDKPESLDDSINILNEWIQKQPHFNKKDFSRRYLETTLIVNKGSLERAKVQLDKMCTLKTLLPQFFGNYNVKTDFEQLHEVIKTVVLPKLTDDHYRVNVMKYYDVEWKASQAIHFYRHNIILAEYLRAHDYIHGIIAIIDLSDTNLISLLKKLNPVEIRQSISIYIDCYGVRIKKIHIISESTFVDGIVTILKSVMSAKLASRIDVHKSFEELHKFIPKAILPIDYGGEERSLETLQKEFIEVLSSQAHLDQVKEMNKATTNESYRQKDQFSEHYAGMPGTFKFLSVD</sequence>
<evidence type="ECO:0000313" key="3">
    <source>
        <dbReference type="Proteomes" id="UP000838756"/>
    </source>
</evidence>
<comment type="caution">
    <text evidence="2">The sequence shown here is derived from an EMBL/GenBank/DDBJ whole genome shotgun (WGS) entry which is preliminary data.</text>
</comment>